<protein>
    <recommendedName>
        <fullName evidence="3">DUF2795 domain-containing protein</fullName>
    </recommendedName>
</protein>
<dbReference type="Proteomes" id="UP000199451">
    <property type="component" value="Unassembled WGS sequence"/>
</dbReference>
<proteinExistence type="predicted"/>
<gene>
    <name evidence="1" type="ORF">SAMN04487949_0213</name>
</gene>
<dbReference type="STRING" id="660521.SAMN04487949_0213"/>
<accession>A0A1G9P2F0</accession>
<reference evidence="2" key="1">
    <citation type="submission" date="2016-10" db="EMBL/GenBank/DDBJ databases">
        <authorList>
            <person name="Varghese N."/>
            <person name="Submissions S."/>
        </authorList>
    </citation>
    <scope>NUCLEOTIDE SEQUENCE [LARGE SCALE GENOMIC DNA]</scope>
    <source>
        <strain evidence="2">CGMCC 1.10119</strain>
    </source>
</reference>
<keyword evidence="2" id="KW-1185">Reference proteome</keyword>
<evidence type="ECO:0000313" key="1">
    <source>
        <dbReference type="EMBL" id="SDL93026.1"/>
    </source>
</evidence>
<dbReference type="RefSeq" id="WP_089693213.1">
    <property type="nucleotide sequence ID" value="NZ_FNHL01000001.1"/>
</dbReference>
<evidence type="ECO:0000313" key="2">
    <source>
        <dbReference type="Proteomes" id="UP000199451"/>
    </source>
</evidence>
<dbReference type="InterPro" id="IPR043899">
    <property type="entry name" value="DUF5789"/>
</dbReference>
<evidence type="ECO:0008006" key="3">
    <source>
        <dbReference type="Google" id="ProtNLM"/>
    </source>
</evidence>
<dbReference type="EMBL" id="FNHL01000001">
    <property type="protein sequence ID" value="SDL93026.1"/>
    <property type="molecule type" value="Genomic_DNA"/>
</dbReference>
<dbReference type="AlphaFoldDB" id="A0A1G9P2F0"/>
<dbReference type="Pfam" id="PF19102">
    <property type="entry name" value="DUF5789"/>
    <property type="match status" value="1"/>
</dbReference>
<sequence>MRLNGTGELIDGYEYPATSEELIESHGDEEIELQNGSETLGTVLARLGSETYERPQDVRDSLLTAVSHRAIGRRFYSDRDAYALGETGPDPVSF</sequence>
<name>A0A1G9P2F0_9EURY</name>
<dbReference type="OrthoDB" id="166188at2157"/>
<organism evidence="1 2">
    <name type="scientific">Halogranum gelatinilyticum</name>
    <dbReference type="NCBI Taxonomy" id="660521"/>
    <lineage>
        <taxon>Archaea</taxon>
        <taxon>Methanobacteriati</taxon>
        <taxon>Methanobacteriota</taxon>
        <taxon>Stenosarchaea group</taxon>
        <taxon>Halobacteria</taxon>
        <taxon>Halobacteriales</taxon>
        <taxon>Haloferacaceae</taxon>
    </lineage>
</organism>